<dbReference type="Pfam" id="PF09820">
    <property type="entry name" value="AAA-ATPase_like"/>
    <property type="match status" value="1"/>
</dbReference>
<accession>A0A099I653</accession>
<dbReference type="Proteomes" id="UP000030008">
    <property type="component" value="Unassembled WGS sequence"/>
</dbReference>
<dbReference type="Pfam" id="PF08011">
    <property type="entry name" value="PDDEXK_9"/>
    <property type="match status" value="1"/>
</dbReference>
<dbReference type="InterPro" id="IPR027417">
    <property type="entry name" value="P-loop_NTPase"/>
</dbReference>
<sequence>MYIEGGDILKKAIPIGVNGYQKLRVEDYYTVDKSMMIAEFLERKTTVTLITRPRRFGKTINMSMLSDFFDVTKNSASIFEASAIMKTEYASYINTYPTIFLSFADAKESKRRIVKSIKEQLLNVYDEYACVLEKLSMFEKPKFDLILRGLSNLEDENLEPVDHAISFLMKKCHQYYKKRVMLFIDEYDTPFIEAHTQGFYKEVSGALSALLHTALKTSDDLQFAMLTGIQRVAKENIFSDLNNLLVCTVKDKEYAEYFGFTKNEVKDLLAYYDLKYTDEVRALYDGYNMGGVDIFNPWSIINYAERKVLMPYWVNTSSNKMIKVAMKDCDASFKEGYEELIRIGTVRTLVNFETSFYELKETSSLWGLFVNAGYLTVQDTLDSLLGRYELRIPNKEIMSEFSAITAHYLHVDENSIDVLTDKLLQKDWKGFLRGYRKILMDTISYFDLINENSYQTLLLGLLMRLGNAYEISSNREHGEGRYDILLSNKTSGEPSLLFELKYTKDENIDLTKLAKLACDQIIDKKYDHDMQNVIKVGLAHRGKQVEMYVHA</sequence>
<reference evidence="2 3" key="1">
    <citation type="submission" date="2014-08" db="EMBL/GenBank/DDBJ databases">
        <title>Clostridium innocuum, an unnegligible vancomycin-resistant pathogen causing extra-intestinal infections.</title>
        <authorList>
            <person name="Feng Y."/>
            <person name="Chiu C.-H."/>
        </authorList>
    </citation>
    <scope>NUCLEOTIDE SEQUENCE [LARGE SCALE GENOMIC DNA]</scope>
    <source>
        <strain evidence="2 3">AN88</strain>
    </source>
</reference>
<evidence type="ECO:0000259" key="1">
    <source>
        <dbReference type="Pfam" id="PF09820"/>
    </source>
</evidence>
<dbReference type="Gene3D" id="3.40.50.300">
    <property type="entry name" value="P-loop containing nucleotide triphosphate hydrolases"/>
    <property type="match status" value="1"/>
</dbReference>
<comment type="caution">
    <text evidence="2">The sequence shown here is derived from an EMBL/GenBank/DDBJ whole genome shotgun (WGS) entry which is preliminary data.</text>
</comment>
<feature type="domain" description="AAA-ATPase-like" evidence="1">
    <location>
        <begin position="14"/>
        <end position="238"/>
    </location>
</feature>
<dbReference type="PANTHER" id="PTHR34825">
    <property type="entry name" value="CONSERVED PROTEIN, WITH A WEAK D-GALACTARATE DEHYDRATASE/ALTRONATE HYDROLASE DOMAIN"/>
    <property type="match status" value="1"/>
</dbReference>
<evidence type="ECO:0000313" key="2">
    <source>
        <dbReference type="EMBL" id="KGJ53056.1"/>
    </source>
</evidence>
<dbReference type="PANTHER" id="PTHR34825:SF1">
    <property type="entry name" value="AAA-ATPASE-LIKE DOMAIN-CONTAINING PROTEIN"/>
    <property type="match status" value="1"/>
</dbReference>
<gene>
    <name evidence="2" type="ORF">CIAN88_11310</name>
</gene>
<name>A0A099I653_CLOIN</name>
<evidence type="ECO:0000313" key="3">
    <source>
        <dbReference type="Proteomes" id="UP000030008"/>
    </source>
</evidence>
<proteinExistence type="predicted"/>
<organism evidence="2 3">
    <name type="scientific">Clostridium innocuum</name>
    <dbReference type="NCBI Taxonomy" id="1522"/>
    <lineage>
        <taxon>Bacteria</taxon>
        <taxon>Bacillati</taxon>
        <taxon>Bacillota</taxon>
        <taxon>Clostridia</taxon>
        <taxon>Eubacteriales</taxon>
        <taxon>Clostridiaceae</taxon>
        <taxon>Clostridium</taxon>
    </lineage>
</organism>
<dbReference type="InterPro" id="IPR018631">
    <property type="entry name" value="AAA-ATPase-like_dom"/>
</dbReference>
<protein>
    <recommendedName>
        <fullName evidence="1">AAA-ATPase-like domain-containing protein</fullName>
    </recommendedName>
</protein>
<dbReference type="InterPro" id="IPR012547">
    <property type="entry name" value="PDDEXK_9"/>
</dbReference>
<dbReference type="AlphaFoldDB" id="A0A099I653"/>
<dbReference type="EMBL" id="JQIF01000048">
    <property type="protein sequence ID" value="KGJ53056.1"/>
    <property type="molecule type" value="Genomic_DNA"/>
</dbReference>
<dbReference type="SUPFAM" id="SSF52540">
    <property type="entry name" value="P-loop containing nucleoside triphosphate hydrolases"/>
    <property type="match status" value="1"/>
</dbReference>